<feature type="region of interest" description="Disordered" evidence="1">
    <location>
        <begin position="175"/>
        <end position="195"/>
    </location>
</feature>
<gene>
    <name evidence="2" type="ORF">EXIGLDRAFT_101795</name>
</gene>
<evidence type="ECO:0000313" key="2">
    <source>
        <dbReference type="EMBL" id="KZV91201.1"/>
    </source>
</evidence>
<feature type="region of interest" description="Disordered" evidence="1">
    <location>
        <begin position="131"/>
        <end position="153"/>
    </location>
</feature>
<sequence length="267" mass="30118">MHACSSIPYKSRTRMSSTVRSVVWRATASPADDVQFVRPSMCTLAKFDARSFGDTPFSRTAVSACPFIPCRSRTEQPPRPPVGDRERCVSRMRQIRVLTVLLQLTFFEQVNDPLVPAPSSLALDVCVASDGAENGQSRPRSDRRSAPRTDDKDGVLCFDKNSFHGVDSRREACGSATASIARRPDARPRSTTWQTRSWREAVARAHRPRRASCSHLRDAFGAYRARLHIRRAQMYAQAYSSVQSRARQQSRSTQSRSEHERPIRRPP</sequence>
<feature type="compositionally biased region" description="Basic and acidic residues" evidence="1">
    <location>
        <begin position="256"/>
        <end position="267"/>
    </location>
</feature>
<feature type="compositionally biased region" description="Basic and acidic residues" evidence="1">
    <location>
        <begin position="139"/>
        <end position="153"/>
    </location>
</feature>
<feature type="compositionally biased region" description="Low complexity" evidence="1">
    <location>
        <begin position="240"/>
        <end position="255"/>
    </location>
</feature>
<evidence type="ECO:0000313" key="3">
    <source>
        <dbReference type="Proteomes" id="UP000077266"/>
    </source>
</evidence>
<evidence type="ECO:0000256" key="1">
    <source>
        <dbReference type="SAM" id="MobiDB-lite"/>
    </source>
</evidence>
<feature type="region of interest" description="Disordered" evidence="1">
    <location>
        <begin position="239"/>
        <end position="267"/>
    </location>
</feature>
<dbReference type="InParanoid" id="A0A165GYV7"/>
<dbReference type="EMBL" id="KV426032">
    <property type="protein sequence ID" value="KZV91201.1"/>
    <property type="molecule type" value="Genomic_DNA"/>
</dbReference>
<dbReference type="Proteomes" id="UP000077266">
    <property type="component" value="Unassembled WGS sequence"/>
</dbReference>
<name>A0A165GYV7_EXIGL</name>
<reference evidence="2 3" key="1">
    <citation type="journal article" date="2016" name="Mol. Biol. Evol.">
        <title>Comparative Genomics of Early-Diverging Mushroom-Forming Fungi Provides Insights into the Origins of Lignocellulose Decay Capabilities.</title>
        <authorList>
            <person name="Nagy L.G."/>
            <person name="Riley R."/>
            <person name="Tritt A."/>
            <person name="Adam C."/>
            <person name="Daum C."/>
            <person name="Floudas D."/>
            <person name="Sun H."/>
            <person name="Yadav J.S."/>
            <person name="Pangilinan J."/>
            <person name="Larsson K.H."/>
            <person name="Matsuura K."/>
            <person name="Barry K."/>
            <person name="Labutti K."/>
            <person name="Kuo R."/>
            <person name="Ohm R.A."/>
            <person name="Bhattacharya S.S."/>
            <person name="Shirouzu T."/>
            <person name="Yoshinaga Y."/>
            <person name="Martin F.M."/>
            <person name="Grigoriev I.V."/>
            <person name="Hibbett D.S."/>
        </authorList>
    </citation>
    <scope>NUCLEOTIDE SEQUENCE [LARGE SCALE GENOMIC DNA]</scope>
    <source>
        <strain evidence="2 3">HHB12029</strain>
    </source>
</reference>
<organism evidence="2 3">
    <name type="scientific">Exidia glandulosa HHB12029</name>
    <dbReference type="NCBI Taxonomy" id="1314781"/>
    <lineage>
        <taxon>Eukaryota</taxon>
        <taxon>Fungi</taxon>
        <taxon>Dikarya</taxon>
        <taxon>Basidiomycota</taxon>
        <taxon>Agaricomycotina</taxon>
        <taxon>Agaricomycetes</taxon>
        <taxon>Auriculariales</taxon>
        <taxon>Exidiaceae</taxon>
        <taxon>Exidia</taxon>
    </lineage>
</organism>
<protein>
    <submittedName>
        <fullName evidence="2">Uncharacterized protein</fullName>
    </submittedName>
</protein>
<accession>A0A165GYV7</accession>
<dbReference type="AlphaFoldDB" id="A0A165GYV7"/>
<keyword evidence="3" id="KW-1185">Reference proteome</keyword>
<proteinExistence type="predicted"/>